<comment type="function">
    <text evidence="8">Cell division protein that may be involved in stabilizing or promoting the assembly of the division complex.</text>
</comment>
<evidence type="ECO:0000256" key="5">
    <source>
        <dbReference type="ARBA" id="ARBA00022989"/>
    </source>
</evidence>
<dbReference type="AlphaFoldDB" id="A0A511UUR3"/>
<keyword evidence="4 8" id="KW-0812">Transmembrane</keyword>
<dbReference type="GO" id="GO:0043093">
    <property type="term" value="P:FtsZ-dependent cytokinesis"/>
    <property type="evidence" value="ECO:0007669"/>
    <property type="project" value="UniProtKB-UniRule"/>
</dbReference>
<gene>
    <name evidence="8 10" type="primary">divIB</name>
    <name evidence="10" type="ORF">CQU01_05830</name>
</gene>
<evidence type="ECO:0000256" key="6">
    <source>
        <dbReference type="ARBA" id="ARBA00023136"/>
    </source>
</evidence>
<evidence type="ECO:0000313" key="11">
    <source>
        <dbReference type="Proteomes" id="UP000321491"/>
    </source>
</evidence>
<dbReference type="InterPro" id="IPR013685">
    <property type="entry name" value="POTRA_FtsQ_type"/>
</dbReference>
<dbReference type="HAMAP" id="MF_00912">
    <property type="entry name" value="DivIB"/>
    <property type="match status" value="1"/>
</dbReference>
<comment type="caution">
    <text evidence="10">The sequence shown here is derived from an EMBL/GenBank/DDBJ whole genome shotgun (WGS) entry which is preliminary data.</text>
</comment>
<keyword evidence="2 8" id="KW-1003">Cell membrane</keyword>
<evidence type="ECO:0000256" key="7">
    <source>
        <dbReference type="ARBA" id="ARBA00023306"/>
    </source>
</evidence>
<proteinExistence type="inferred from homology"/>
<dbReference type="Pfam" id="PF08478">
    <property type="entry name" value="POTRA_1"/>
    <property type="match status" value="1"/>
</dbReference>
<name>A0A511UUR3_9BACI</name>
<sequence>MEDKKVVSIEDHIPKLKQARKKKANRRLIFYLFIFFFLVTIIVYLQTPLSDIKTISIHGNHLLEEKEILEMSGLEISQNIWAINKRKIKKRLEKHPLVKEASITRQLPWEITVNLTEYKHIGFIKKKENFYPILSDGTVIMEKENTHIRGDAPLLIDFKEKKYLEEMTQELSQLPVAIAHLISEIHWKPSEKNKNKILLYMNDGYTVSATIRDFSKKMELYPSIVSQIEEGKQGIIHIGVGTYFQEFRN</sequence>
<dbReference type="GO" id="GO:0005886">
    <property type="term" value="C:plasma membrane"/>
    <property type="evidence" value="ECO:0007669"/>
    <property type="project" value="UniProtKB-SubCell"/>
</dbReference>
<keyword evidence="6 8" id="KW-0472">Membrane</keyword>
<dbReference type="PANTHER" id="PTHR37820:SF1">
    <property type="entry name" value="CELL DIVISION PROTEIN FTSQ"/>
    <property type="match status" value="1"/>
</dbReference>
<dbReference type="PANTHER" id="PTHR37820">
    <property type="entry name" value="CELL DIVISION PROTEIN DIVIB"/>
    <property type="match status" value="1"/>
</dbReference>
<evidence type="ECO:0000256" key="3">
    <source>
        <dbReference type="ARBA" id="ARBA00022618"/>
    </source>
</evidence>
<accession>A0A511UUR3</accession>
<evidence type="ECO:0000259" key="9">
    <source>
        <dbReference type="PROSITE" id="PS51779"/>
    </source>
</evidence>
<evidence type="ECO:0000256" key="1">
    <source>
        <dbReference type="ARBA" id="ARBA00004370"/>
    </source>
</evidence>
<feature type="domain" description="POTRA" evidence="9">
    <location>
        <begin position="50"/>
        <end position="118"/>
    </location>
</feature>
<keyword evidence="5 8" id="KW-1133">Transmembrane helix</keyword>
<dbReference type="Pfam" id="PF03799">
    <property type="entry name" value="FtsQ_DivIB_C"/>
    <property type="match status" value="1"/>
</dbReference>
<evidence type="ECO:0000256" key="4">
    <source>
        <dbReference type="ARBA" id="ARBA00022692"/>
    </source>
</evidence>
<dbReference type="RefSeq" id="WP_146935529.1">
    <property type="nucleotide sequence ID" value="NZ_BJXW01000008.1"/>
</dbReference>
<dbReference type="OrthoDB" id="1819027at2"/>
<comment type="subcellular location">
    <subcellularLocation>
        <location evidence="8">Cell membrane</location>
        <topology evidence="8">Single-pass type II membrane protein</topology>
    </subcellularLocation>
    <subcellularLocation>
        <location evidence="1">Membrane</location>
    </subcellularLocation>
    <text evidence="8">Localizes to the division septum.</text>
</comment>
<dbReference type="Gene3D" id="3.40.50.10960">
    <property type="match status" value="1"/>
</dbReference>
<dbReference type="GO" id="GO:0032153">
    <property type="term" value="C:cell division site"/>
    <property type="evidence" value="ECO:0007669"/>
    <property type="project" value="UniProtKB-UniRule"/>
</dbReference>
<protein>
    <recommendedName>
        <fullName evidence="8">Cell division protein DivIB</fullName>
    </recommendedName>
</protein>
<evidence type="ECO:0000256" key="8">
    <source>
        <dbReference type="HAMAP-Rule" id="MF_00912"/>
    </source>
</evidence>
<dbReference type="InterPro" id="IPR050487">
    <property type="entry name" value="FtsQ_DivIB"/>
</dbReference>
<dbReference type="InterPro" id="IPR026580">
    <property type="entry name" value="DivIB"/>
</dbReference>
<dbReference type="InterPro" id="IPR034746">
    <property type="entry name" value="POTRA"/>
</dbReference>
<organism evidence="10 11">
    <name type="scientific">Cerasibacillus quisquiliarum</name>
    <dbReference type="NCBI Taxonomy" id="227865"/>
    <lineage>
        <taxon>Bacteria</taxon>
        <taxon>Bacillati</taxon>
        <taxon>Bacillota</taxon>
        <taxon>Bacilli</taxon>
        <taxon>Bacillales</taxon>
        <taxon>Bacillaceae</taxon>
        <taxon>Cerasibacillus</taxon>
    </lineage>
</organism>
<keyword evidence="7 8" id="KW-0131">Cell cycle</keyword>
<reference evidence="10 11" key="1">
    <citation type="submission" date="2019-07" db="EMBL/GenBank/DDBJ databases">
        <title>Whole genome shotgun sequence of Cerasibacillus quisquiliarum NBRC 102429.</title>
        <authorList>
            <person name="Hosoyama A."/>
            <person name="Uohara A."/>
            <person name="Ohji S."/>
            <person name="Ichikawa N."/>
        </authorList>
    </citation>
    <scope>NUCLEOTIDE SEQUENCE [LARGE SCALE GENOMIC DNA]</scope>
    <source>
        <strain evidence="10 11">NBRC 102429</strain>
    </source>
</reference>
<dbReference type="EMBL" id="BJXW01000008">
    <property type="protein sequence ID" value="GEN30345.1"/>
    <property type="molecule type" value="Genomic_DNA"/>
</dbReference>
<comment type="similarity">
    <text evidence="8">Belongs to the FtsQ/DivIB family. DivIB subfamily.</text>
</comment>
<keyword evidence="11" id="KW-1185">Reference proteome</keyword>
<evidence type="ECO:0000256" key="2">
    <source>
        <dbReference type="ARBA" id="ARBA00022475"/>
    </source>
</evidence>
<dbReference type="InterPro" id="IPR005548">
    <property type="entry name" value="Cell_div_FtsQ/DivIB_C"/>
</dbReference>
<evidence type="ECO:0000313" key="10">
    <source>
        <dbReference type="EMBL" id="GEN30345.1"/>
    </source>
</evidence>
<dbReference type="Proteomes" id="UP000321491">
    <property type="component" value="Unassembled WGS sequence"/>
</dbReference>
<keyword evidence="3 8" id="KW-0132">Cell division</keyword>
<feature type="transmembrane region" description="Helical" evidence="8">
    <location>
        <begin position="28"/>
        <end position="45"/>
    </location>
</feature>
<dbReference type="Gene3D" id="3.10.20.310">
    <property type="entry name" value="membrane protein fhac"/>
    <property type="match status" value="1"/>
</dbReference>
<dbReference type="PROSITE" id="PS51779">
    <property type="entry name" value="POTRA"/>
    <property type="match status" value="1"/>
</dbReference>